<dbReference type="Gene3D" id="1.20.1740.10">
    <property type="entry name" value="Amino acid/polyamine transporter I"/>
    <property type="match status" value="1"/>
</dbReference>
<dbReference type="Proteomes" id="UP000254834">
    <property type="component" value="Chromosome"/>
</dbReference>
<dbReference type="GO" id="GO:0005886">
    <property type="term" value="C:plasma membrane"/>
    <property type="evidence" value="ECO:0007669"/>
    <property type="project" value="UniProtKB-SubCell"/>
</dbReference>
<dbReference type="PANTHER" id="PTHR42770">
    <property type="entry name" value="AMINO ACID TRANSPORTER-RELATED"/>
    <property type="match status" value="1"/>
</dbReference>
<comment type="subcellular location">
    <subcellularLocation>
        <location evidence="1">Cell membrane</location>
        <topology evidence="1">Multi-pass membrane protein</topology>
    </subcellularLocation>
</comment>
<evidence type="ECO:0000256" key="4">
    <source>
        <dbReference type="ARBA" id="ARBA00022989"/>
    </source>
</evidence>
<evidence type="ECO:0008006" key="9">
    <source>
        <dbReference type="Google" id="ProtNLM"/>
    </source>
</evidence>
<dbReference type="GO" id="GO:0022857">
    <property type="term" value="F:transmembrane transporter activity"/>
    <property type="evidence" value="ECO:0007669"/>
    <property type="project" value="InterPro"/>
</dbReference>
<keyword evidence="2" id="KW-1003">Cell membrane</keyword>
<proteinExistence type="predicted"/>
<feature type="transmembrane region" description="Helical" evidence="6">
    <location>
        <begin position="119"/>
        <end position="139"/>
    </location>
</feature>
<dbReference type="AlphaFoldDB" id="A0A345ZC36"/>
<evidence type="ECO:0000256" key="6">
    <source>
        <dbReference type="SAM" id="Phobius"/>
    </source>
</evidence>
<accession>A0A345ZC36</accession>
<gene>
    <name evidence="7" type="ORF">C0J27_03860</name>
</gene>
<feature type="transmembrane region" description="Helical" evidence="6">
    <location>
        <begin position="273"/>
        <end position="293"/>
    </location>
</feature>
<feature type="transmembrane region" description="Helical" evidence="6">
    <location>
        <begin position="219"/>
        <end position="240"/>
    </location>
</feature>
<dbReference type="PIRSF" id="PIRSF006060">
    <property type="entry name" value="AA_transporter"/>
    <property type="match status" value="1"/>
</dbReference>
<dbReference type="KEGG" id="cdes:C0J27_03860"/>
<feature type="transmembrane region" description="Helical" evidence="6">
    <location>
        <begin position="409"/>
        <end position="427"/>
    </location>
</feature>
<feature type="transmembrane region" description="Helical" evidence="6">
    <location>
        <begin position="81"/>
        <end position="107"/>
    </location>
</feature>
<evidence type="ECO:0000313" key="7">
    <source>
        <dbReference type="EMBL" id="AXK60853.1"/>
    </source>
</evidence>
<feature type="transmembrane region" description="Helical" evidence="6">
    <location>
        <begin position="383"/>
        <end position="403"/>
    </location>
</feature>
<dbReference type="InterPro" id="IPR002293">
    <property type="entry name" value="AA/rel_permease1"/>
</dbReference>
<keyword evidence="8" id="KW-1185">Reference proteome</keyword>
<evidence type="ECO:0000256" key="3">
    <source>
        <dbReference type="ARBA" id="ARBA00022692"/>
    </source>
</evidence>
<evidence type="ECO:0000256" key="5">
    <source>
        <dbReference type="ARBA" id="ARBA00023136"/>
    </source>
</evidence>
<feature type="transmembrane region" description="Helical" evidence="6">
    <location>
        <begin position="323"/>
        <end position="341"/>
    </location>
</feature>
<dbReference type="EMBL" id="CP025544">
    <property type="protein sequence ID" value="AXK60853.1"/>
    <property type="molecule type" value="Genomic_DNA"/>
</dbReference>
<organism evidence="7 8">
    <name type="scientific">Candidatus Chromulinivorax destructor</name>
    <dbReference type="NCBI Taxonomy" id="2066483"/>
    <lineage>
        <taxon>Bacteria</taxon>
        <taxon>Candidatus Babelota</taxon>
        <taxon>Candidatus Babeliae</taxon>
        <taxon>Candidatus Babeliales</taxon>
        <taxon>Candidatus Chromulinivoraceae</taxon>
        <taxon>Candidatus Chromulinivorax</taxon>
    </lineage>
</organism>
<evidence type="ECO:0000313" key="8">
    <source>
        <dbReference type="Proteomes" id="UP000254834"/>
    </source>
</evidence>
<feature type="transmembrane region" description="Helical" evidence="6">
    <location>
        <begin position="12"/>
        <end position="34"/>
    </location>
</feature>
<feature type="transmembrane region" description="Helical" evidence="6">
    <location>
        <begin position="353"/>
        <end position="371"/>
    </location>
</feature>
<keyword evidence="3 6" id="KW-0812">Transmembrane</keyword>
<reference evidence="7 8" key="1">
    <citation type="submission" date="2017-12" db="EMBL/GenBank/DDBJ databases">
        <title>Chromulinavorax destructans is a abundant pathogen of dominant heterotrophic picoflagllates.</title>
        <authorList>
            <person name="Deeg C.M."/>
            <person name="Zimmer M."/>
            <person name="Suttle C.A."/>
        </authorList>
    </citation>
    <scope>NUCLEOTIDE SEQUENCE [LARGE SCALE GENOMIC DNA]</scope>
    <source>
        <strain evidence="7 8">SeV1</strain>
    </source>
</reference>
<dbReference type="OrthoDB" id="92719at2"/>
<keyword evidence="4 6" id="KW-1133">Transmembrane helix</keyword>
<dbReference type="Pfam" id="PF13520">
    <property type="entry name" value="AA_permease_2"/>
    <property type="match status" value="1"/>
</dbReference>
<name>A0A345ZC36_9BACT</name>
<dbReference type="RefSeq" id="WP_115585868.1">
    <property type="nucleotide sequence ID" value="NZ_CP025544.1"/>
</dbReference>
<feature type="transmembrane region" description="Helical" evidence="6">
    <location>
        <begin position="146"/>
        <end position="168"/>
    </location>
</feature>
<evidence type="ECO:0000256" key="1">
    <source>
        <dbReference type="ARBA" id="ARBA00004651"/>
    </source>
</evidence>
<evidence type="ECO:0000256" key="2">
    <source>
        <dbReference type="ARBA" id="ARBA00022475"/>
    </source>
</evidence>
<feature type="transmembrane region" description="Helical" evidence="6">
    <location>
        <begin position="40"/>
        <end position="60"/>
    </location>
</feature>
<feature type="transmembrane region" description="Helical" evidence="6">
    <location>
        <begin position="180"/>
        <end position="199"/>
    </location>
</feature>
<dbReference type="InterPro" id="IPR050367">
    <property type="entry name" value="APC_superfamily"/>
</dbReference>
<dbReference type="PANTHER" id="PTHR42770:SF7">
    <property type="entry name" value="MEMBRANE PROTEIN"/>
    <property type="match status" value="1"/>
</dbReference>
<keyword evidence="5 6" id="KW-0472">Membrane</keyword>
<protein>
    <recommendedName>
        <fullName evidence="9">Amino acid permease</fullName>
    </recommendedName>
</protein>
<sequence length="432" mass="46808">MSASASKKLSLVSAIFINLNVMIGTGIFVNTYLLSARAGAAGFLLYPLVGLCMLPLIAITGRLLNYYPTGGLYAFAKEHSAYLGFLSCWSYFFAKLASCALMLFVATTLFQQLIPGATAINPLMMCLGLLSFFTFLNLLNMKLGMVIHSFFLTAKSIPIIFAIISGFLLFDTSGITTSSFVFSGMIINIPLVLYCLAGFETACSLSRNIENPSINGPKAVYYSFGIIMALYGLFQGLIYMSTYEQLASLTSYQEIFPSIAHTLFSSEFIANKLSIILSFAIGSSALGGAYGILFSNSWNLYTLAENNHLIGSSVITKLNQHNTPYVAVLAEAIICAMFLLFNQGSQLPLQRTAALGIVIAYTISALSYFLLLKKVGGSHKDFMISTAAFVTCTIFVANCMVSFCETGLAPLLLFIGILAIGSCMFMYKQLTK</sequence>